<evidence type="ECO:0000313" key="2">
    <source>
        <dbReference type="Proteomes" id="UP000001485"/>
    </source>
</evidence>
<dbReference type="AlphaFoldDB" id="C5B7F5"/>
<dbReference type="Proteomes" id="UP000001485">
    <property type="component" value="Chromosome"/>
</dbReference>
<sequence>MIGQGYRHCQRLIIFPALSAAKAAKSVYLLNNLCPPIHNFTFFRLALSPNIE</sequence>
<accession>C5B7F5</accession>
<proteinExistence type="predicted"/>
<dbReference type="KEGG" id="eic:NT01EI_1260"/>
<protein>
    <submittedName>
        <fullName evidence="1">Uncharacterized protein</fullName>
    </submittedName>
</protein>
<name>C5B7F5_EDWI9</name>
<dbReference type="EMBL" id="CP001600">
    <property type="protein sequence ID" value="ACR68461.1"/>
    <property type="molecule type" value="Genomic_DNA"/>
</dbReference>
<reference evidence="1 2" key="2">
    <citation type="journal article" date="2012" name="J. Bacteriol.">
        <title>Genome Sequence of Edwardsiella ictaluri 93-146, a Strain Associated with a Natural Channel Catfish Outbreak of Enteric Septicemia of Catfish.</title>
        <authorList>
            <person name="Williams M.L."/>
            <person name="Gillaspy A.F."/>
            <person name="Dyer D.W."/>
            <person name="Thune R.L."/>
            <person name="Waldbieser G.C."/>
            <person name="Schuster S.C."/>
            <person name="Gipson J."/>
            <person name="Zaitshik J."/>
            <person name="Landry C."/>
            <person name="Banes M.M."/>
            <person name="Lawrence M.L."/>
        </authorList>
    </citation>
    <scope>NUCLEOTIDE SEQUENCE [LARGE SCALE GENOMIC DNA]</scope>
    <source>
        <strain evidence="1 2">93-146</strain>
    </source>
</reference>
<gene>
    <name evidence="1" type="ordered locus">NT01EI_1260</name>
</gene>
<evidence type="ECO:0000313" key="1">
    <source>
        <dbReference type="EMBL" id="ACR68461.1"/>
    </source>
</evidence>
<dbReference type="HOGENOM" id="CLU_3079334_0_0_6"/>
<organism evidence="1 2">
    <name type="scientific">Edwardsiella ictaluri (strain 93-146)</name>
    <dbReference type="NCBI Taxonomy" id="634503"/>
    <lineage>
        <taxon>Bacteria</taxon>
        <taxon>Pseudomonadati</taxon>
        <taxon>Pseudomonadota</taxon>
        <taxon>Gammaproteobacteria</taxon>
        <taxon>Enterobacterales</taxon>
        <taxon>Hafniaceae</taxon>
        <taxon>Edwardsiella</taxon>
    </lineage>
</organism>
<reference evidence="2" key="1">
    <citation type="submission" date="2009-03" db="EMBL/GenBank/DDBJ databases">
        <title>Complete genome sequence of Edwardsiella ictaluri 93-146.</title>
        <authorList>
            <person name="Williams M.L."/>
            <person name="Gillaspy A.F."/>
            <person name="Dyer D.W."/>
            <person name="Thune R.L."/>
            <person name="Waldbieser G.C."/>
            <person name="Schuster S.C."/>
            <person name="Gipson J."/>
            <person name="Zaitshik J."/>
            <person name="Landry C."/>
            <person name="Lawrence M.L."/>
        </authorList>
    </citation>
    <scope>NUCLEOTIDE SEQUENCE [LARGE SCALE GENOMIC DNA]</scope>
    <source>
        <strain evidence="2">93-146</strain>
    </source>
</reference>